<keyword evidence="4" id="KW-1185">Reference proteome</keyword>
<proteinExistence type="predicted"/>
<dbReference type="Pfam" id="PF07693">
    <property type="entry name" value="KAP_NTPase"/>
    <property type="match status" value="1"/>
</dbReference>
<evidence type="ECO:0000256" key="1">
    <source>
        <dbReference type="SAM" id="Phobius"/>
    </source>
</evidence>
<organism evidence="3 4">
    <name type="scientific">Myroides profundi</name>
    <dbReference type="NCBI Taxonomy" id="480520"/>
    <lineage>
        <taxon>Bacteria</taxon>
        <taxon>Pseudomonadati</taxon>
        <taxon>Bacteroidota</taxon>
        <taxon>Flavobacteriia</taxon>
        <taxon>Flavobacteriales</taxon>
        <taxon>Flavobacteriaceae</taxon>
        <taxon>Myroides</taxon>
    </lineage>
</organism>
<dbReference type="SUPFAM" id="SSF52540">
    <property type="entry name" value="P-loop containing nucleoside triphosphate hydrolases"/>
    <property type="match status" value="1"/>
</dbReference>
<dbReference type="InterPro" id="IPR011646">
    <property type="entry name" value="KAP_P-loop"/>
</dbReference>
<evidence type="ECO:0000313" key="4">
    <source>
        <dbReference type="Proteomes" id="UP000183496"/>
    </source>
</evidence>
<dbReference type="InterPro" id="IPR027417">
    <property type="entry name" value="P-loop_NTPase"/>
</dbReference>
<protein>
    <submittedName>
        <fullName evidence="3">KAP family P-loop domain-containing protein</fullName>
    </submittedName>
</protein>
<keyword evidence="1" id="KW-0472">Membrane</keyword>
<feature type="domain" description="KAP NTPase" evidence="2">
    <location>
        <begin position="40"/>
        <end position="107"/>
    </location>
</feature>
<comment type="caution">
    <text evidence="3">The sequence shown here is derived from an EMBL/GenBank/DDBJ whole genome shotgun (WGS) entry which is preliminary data.</text>
</comment>
<name>A0AAJ5BCV2_MYRPR</name>
<dbReference type="AlphaFoldDB" id="A0AAJ5BCV2"/>
<evidence type="ECO:0000313" key="3">
    <source>
        <dbReference type="EMBL" id="SEQ21877.1"/>
    </source>
</evidence>
<dbReference type="RefSeq" id="WP_041891179.1">
    <property type="nucleotide sequence ID" value="NZ_CP010817.1"/>
</dbReference>
<gene>
    <name evidence="3" type="ORF">SAMN04488089_10290</name>
</gene>
<dbReference type="Proteomes" id="UP000183496">
    <property type="component" value="Unassembled WGS sequence"/>
</dbReference>
<feature type="transmembrane region" description="Helical" evidence="1">
    <location>
        <begin position="138"/>
        <end position="155"/>
    </location>
</feature>
<dbReference type="Gene3D" id="3.40.50.300">
    <property type="entry name" value="P-loop containing nucleotide triphosphate hydrolases"/>
    <property type="match status" value="1"/>
</dbReference>
<keyword evidence="1" id="KW-1133">Transmembrane helix</keyword>
<evidence type="ECO:0000259" key="2">
    <source>
        <dbReference type="Pfam" id="PF07693"/>
    </source>
</evidence>
<reference evidence="3 4" key="1">
    <citation type="submission" date="2016-10" db="EMBL/GenBank/DDBJ databases">
        <authorList>
            <person name="Varghese N."/>
            <person name="Submissions S."/>
        </authorList>
    </citation>
    <scope>NUCLEOTIDE SEQUENCE [LARGE SCALE GENOMIC DNA]</scope>
    <source>
        <strain evidence="4">DSM 19823 / KCTC 23066 / CCTCC M 208030 / D25</strain>
    </source>
</reference>
<accession>A0AAJ5BCV2</accession>
<sequence length="195" mass="22847">MEVKNNENKEEEKNYGFNFLTNQPLGEDLFENRSQEKIATVISDKIICNSDFKIIGIDGEWGAGKSNLVRLLEKKLEKTHKFFVYDVWGHQEDDQRHSILAEITDFIIQKQLVNDQYNWDDKLLKLISKQKNTTTTNIPHLSIGFIISLLLIIYVPTVNTFAKDLPILWKMIIVLLPIIILFCLFIYLLLLYREK</sequence>
<feature type="transmembrane region" description="Helical" evidence="1">
    <location>
        <begin position="167"/>
        <end position="192"/>
    </location>
</feature>
<keyword evidence="1" id="KW-0812">Transmembrane</keyword>
<dbReference type="EMBL" id="FOFY01000002">
    <property type="protein sequence ID" value="SEQ21877.1"/>
    <property type="molecule type" value="Genomic_DNA"/>
</dbReference>